<dbReference type="AlphaFoldDB" id="A0A067PK98"/>
<dbReference type="Proteomes" id="UP000027265">
    <property type="component" value="Unassembled WGS sequence"/>
</dbReference>
<dbReference type="OrthoDB" id="3365698at2759"/>
<dbReference type="InterPro" id="IPR032675">
    <property type="entry name" value="LRR_dom_sf"/>
</dbReference>
<dbReference type="Gene3D" id="3.80.10.10">
    <property type="entry name" value="Ribonuclease Inhibitor"/>
    <property type="match status" value="1"/>
</dbReference>
<protein>
    <recommendedName>
        <fullName evidence="3">F-box domain-containing protein</fullName>
    </recommendedName>
</protein>
<name>A0A067PK98_9AGAM</name>
<gene>
    <name evidence="1" type="ORF">JAAARDRAFT_73967</name>
</gene>
<accession>A0A067PK98</accession>
<dbReference type="SUPFAM" id="SSF52047">
    <property type="entry name" value="RNI-like"/>
    <property type="match status" value="1"/>
</dbReference>
<organism evidence="1 2">
    <name type="scientific">Jaapia argillacea MUCL 33604</name>
    <dbReference type="NCBI Taxonomy" id="933084"/>
    <lineage>
        <taxon>Eukaryota</taxon>
        <taxon>Fungi</taxon>
        <taxon>Dikarya</taxon>
        <taxon>Basidiomycota</taxon>
        <taxon>Agaricomycotina</taxon>
        <taxon>Agaricomycetes</taxon>
        <taxon>Agaricomycetidae</taxon>
        <taxon>Jaapiales</taxon>
        <taxon>Jaapiaceae</taxon>
        <taxon>Jaapia</taxon>
    </lineage>
</organism>
<dbReference type="EMBL" id="KL197754">
    <property type="protein sequence ID" value="KDQ50876.1"/>
    <property type="molecule type" value="Genomic_DNA"/>
</dbReference>
<dbReference type="HOGENOM" id="CLU_024199_1_1_1"/>
<evidence type="ECO:0000313" key="1">
    <source>
        <dbReference type="EMBL" id="KDQ50876.1"/>
    </source>
</evidence>
<dbReference type="STRING" id="933084.A0A067PK98"/>
<evidence type="ECO:0008006" key="3">
    <source>
        <dbReference type="Google" id="ProtNLM"/>
    </source>
</evidence>
<evidence type="ECO:0000313" key="2">
    <source>
        <dbReference type="Proteomes" id="UP000027265"/>
    </source>
</evidence>
<dbReference type="InParanoid" id="A0A067PK98"/>
<keyword evidence="2" id="KW-1185">Reference proteome</keyword>
<proteinExistence type="predicted"/>
<sequence>MMASPSPIDATQHNLQDHQDASALRQGFDCDIADLRLVLQQPCTRRNALCPLHQLPPEILGRIFELSLPKNDFPPPGHLIPLLPYRKESSTIELLRAVFNITSICHHWRTIALESPSCWNYIVPAPEECISEMLSRSTGLIEVDFMSLSPPHNRLRAESRIRDCLSLLIGSSFCRIQSLSLRVFDEDIDGLGELLGQNAPGLTSLALCFGVHLGRSTIPLISLMGHKPSLRRLVLSGMEGPWSCPSLKNLTSLFVERPWQPSSFPAIFRALESMPLLEVLRLRKALPHVPGQANEDFPREGILPVSMPALTYIHIEDEYDAALFLLNHVTLPKGPSIILHVSTRGIYDCMPDLLQATRRRLDDAPDATPFVSLGIADGFMQQVFAYTHVGNDGCSASFHDCDQRHLDIIVHPDYDIPARFDQSRPGDWTASLRELFPCSSKIRELELKNLTYPDVVLEIDDVLGQFHAAEYISVGTKRLLTSLLKESSQGEGFLLPNLKSLNFERSSLNSWPIDLGWDVLQQVVAERYFAGSPLEVLDLRGYGMRFTKQFIDDLCQHVETVLEQDFVHVGRPALPTEGPEELCDLSDYVE</sequence>
<reference evidence="2" key="1">
    <citation type="journal article" date="2014" name="Proc. Natl. Acad. Sci. U.S.A.">
        <title>Extensive sampling of basidiomycete genomes demonstrates inadequacy of the white-rot/brown-rot paradigm for wood decay fungi.</title>
        <authorList>
            <person name="Riley R."/>
            <person name="Salamov A.A."/>
            <person name="Brown D.W."/>
            <person name="Nagy L.G."/>
            <person name="Floudas D."/>
            <person name="Held B.W."/>
            <person name="Levasseur A."/>
            <person name="Lombard V."/>
            <person name="Morin E."/>
            <person name="Otillar R."/>
            <person name="Lindquist E.A."/>
            <person name="Sun H."/>
            <person name="LaButti K.M."/>
            <person name="Schmutz J."/>
            <person name="Jabbour D."/>
            <person name="Luo H."/>
            <person name="Baker S.E."/>
            <person name="Pisabarro A.G."/>
            <person name="Walton J.D."/>
            <person name="Blanchette R.A."/>
            <person name="Henrissat B."/>
            <person name="Martin F."/>
            <person name="Cullen D."/>
            <person name="Hibbett D.S."/>
            <person name="Grigoriev I.V."/>
        </authorList>
    </citation>
    <scope>NUCLEOTIDE SEQUENCE [LARGE SCALE GENOMIC DNA]</scope>
    <source>
        <strain evidence="2">MUCL 33604</strain>
    </source>
</reference>